<evidence type="ECO:0000313" key="6">
    <source>
        <dbReference type="Ensembl" id="ENSPKIP00000007237.1"/>
    </source>
</evidence>
<keyword evidence="7" id="KW-1185">Reference proteome</keyword>
<dbReference type="KEGG" id="pki:111839327"/>
<dbReference type="Proteomes" id="UP000261540">
    <property type="component" value="Unplaced"/>
</dbReference>
<organism evidence="6 7">
    <name type="scientific">Paramormyrops kingsleyae</name>
    <dbReference type="NCBI Taxonomy" id="1676925"/>
    <lineage>
        <taxon>Eukaryota</taxon>
        <taxon>Metazoa</taxon>
        <taxon>Chordata</taxon>
        <taxon>Craniata</taxon>
        <taxon>Vertebrata</taxon>
        <taxon>Euteleostomi</taxon>
        <taxon>Actinopterygii</taxon>
        <taxon>Neopterygii</taxon>
        <taxon>Teleostei</taxon>
        <taxon>Osteoglossocephala</taxon>
        <taxon>Osteoglossomorpha</taxon>
        <taxon>Osteoglossiformes</taxon>
        <taxon>Mormyridae</taxon>
        <taxon>Paramormyrops</taxon>
    </lineage>
</organism>
<dbReference type="Ensembl" id="ENSPKIT00000031285.1">
    <property type="protein sequence ID" value="ENSPKIP00000007237.1"/>
    <property type="gene ID" value="ENSPKIG00000023214.1"/>
</dbReference>
<evidence type="ECO:0000256" key="5">
    <source>
        <dbReference type="ARBA" id="ARBA00045851"/>
    </source>
</evidence>
<comment type="function">
    <text evidence="5">Assembles a suppression complex (suppresome) by tethering SIRT1 and MDM2 to regulate composite modifications of p53/TP53. Confers both deacetylation-mediated functional inactivation, by SIRT1, and ubiquitination-dependent degradation, by MDM2, of p53/TP53, promoting a proliferative and cell survival behaviors. May play a role in the regulation of spermatogenesis.</text>
</comment>
<dbReference type="GO" id="GO:0001669">
    <property type="term" value="C:acrosomal vesicle"/>
    <property type="evidence" value="ECO:0007669"/>
    <property type="project" value="UniProtKB-SubCell"/>
</dbReference>
<dbReference type="PANTHER" id="PTHR46511">
    <property type="entry name" value="MORN REPEAT-CONTAINING PROTEIN 3"/>
    <property type="match status" value="1"/>
</dbReference>
<dbReference type="GeneTree" id="ENSGT00940000159285"/>
<dbReference type="OrthoDB" id="270720at2759"/>
<accession>A0A3B3QKH2</accession>
<name>A0A3B3QKH2_9TELE</name>
<protein>
    <recommendedName>
        <fullName evidence="4">MORN repeat-containing protein 3</fullName>
    </recommendedName>
</protein>
<proteinExistence type="predicted"/>
<dbReference type="Gene3D" id="2.20.110.10">
    <property type="entry name" value="Histone H3 K4-specific methyltransferase SET7/9 N-terminal domain"/>
    <property type="match status" value="3"/>
</dbReference>
<sequence>MPFLKKARKEQLSKLWDKKAQKCGLRHTVYSVNGEEYTGEWLNNKKHGKGTNIWKKTGVLYDGEWKYGQRHGLGTLSKLNPVSKEYAKLYSGEWKNDKRNGYGSCFYSGSAHYEGEWAGNERSGWGRMYYENGDVYDGEWLSDKPHGQGLLCLANQNRYEGTWEQGEKHGAGKFFFLDKGQLYEGLWEHGIAKCGTVTDFGREEAPAAPPYPIPEVHLMDAHSVLLETGSNLFGVEENQPFRRQ</sequence>
<evidence type="ECO:0000256" key="2">
    <source>
        <dbReference type="ARBA" id="ARBA00022737"/>
    </source>
</evidence>
<evidence type="ECO:0000256" key="1">
    <source>
        <dbReference type="ARBA" id="ARBA00004218"/>
    </source>
</evidence>
<dbReference type="CTD" id="283385"/>
<dbReference type="Pfam" id="PF02493">
    <property type="entry name" value="MORN"/>
    <property type="match status" value="6"/>
</dbReference>
<dbReference type="STRING" id="1676925.ENSPKIP00000007237"/>
<dbReference type="PANTHER" id="PTHR46511:SF1">
    <property type="entry name" value="MORN REPEAT-CONTAINING PROTEIN 3"/>
    <property type="match status" value="1"/>
</dbReference>
<dbReference type="RefSeq" id="XP_023658901.1">
    <property type="nucleotide sequence ID" value="XM_023803133.2"/>
</dbReference>
<evidence type="ECO:0000256" key="3">
    <source>
        <dbReference type="ARBA" id="ARBA00023329"/>
    </source>
</evidence>
<evidence type="ECO:0000313" key="7">
    <source>
        <dbReference type="Proteomes" id="UP000261540"/>
    </source>
</evidence>
<dbReference type="SMART" id="SM00698">
    <property type="entry name" value="MORN"/>
    <property type="match status" value="6"/>
</dbReference>
<keyword evidence="2" id="KW-0677">Repeat</keyword>
<dbReference type="SUPFAM" id="SSF82185">
    <property type="entry name" value="Histone H3 K4-specific methyltransferase SET7/9 N-terminal domain"/>
    <property type="match status" value="2"/>
</dbReference>
<reference evidence="6" key="1">
    <citation type="submission" date="2025-08" db="UniProtKB">
        <authorList>
            <consortium name="Ensembl"/>
        </authorList>
    </citation>
    <scope>IDENTIFICATION</scope>
</reference>
<keyword evidence="3" id="KW-0968">Cytoplasmic vesicle</keyword>
<dbReference type="GeneID" id="111839327"/>
<comment type="subcellular location">
    <subcellularLocation>
        <location evidence="1">Cytoplasmic vesicle</location>
        <location evidence="1">Secretory vesicle</location>
        <location evidence="1">Acrosome</location>
    </subcellularLocation>
</comment>
<reference evidence="6" key="2">
    <citation type="submission" date="2025-09" db="UniProtKB">
        <authorList>
            <consortium name="Ensembl"/>
        </authorList>
    </citation>
    <scope>IDENTIFICATION</scope>
</reference>
<dbReference type="InterPro" id="IPR003409">
    <property type="entry name" value="MORN"/>
</dbReference>
<evidence type="ECO:0000256" key="4">
    <source>
        <dbReference type="ARBA" id="ARBA00039854"/>
    </source>
</evidence>
<dbReference type="InterPro" id="IPR052472">
    <property type="entry name" value="MORN3"/>
</dbReference>
<dbReference type="AlphaFoldDB" id="A0A3B3QKH2"/>